<name>A0AAU9DKS2_9LACO</name>
<reference evidence="2 3" key="1">
    <citation type="journal article" date="2023" name="Microbiol. Spectr.">
        <title>Symbiosis of Carpenter Bees with Uncharacterized Lactic Acid Bacteria Showing NAD Auxotrophy.</title>
        <authorList>
            <person name="Kawasaki S."/>
            <person name="Ozawa K."/>
            <person name="Mori T."/>
            <person name="Yamamoto A."/>
            <person name="Ito M."/>
            <person name="Ohkuma M."/>
            <person name="Sakamoto M."/>
            <person name="Matsutani M."/>
        </authorList>
    </citation>
    <scope>NUCLEOTIDE SEQUENCE [LARGE SCALE GENOMIC DNA]</scope>
    <source>
        <strain evidence="2 3">XA3</strain>
    </source>
</reference>
<keyword evidence="3" id="KW-1185">Reference proteome</keyword>
<dbReference type="EMBL" id="AP026802">
    <property type="protein sequence ID" value="BDR59146.1"/>
    <property type="molecule type" value="Genomic_DNA"/>
</dbReference>
<sequence length="155" mass="17221">MLTGCQEKKTSTTKNSSSVTATESKSSDKSSSSEKNSSKPEIEEISAENFQKMLKNKDYEGAIVFFKTPSSKEADDGLKKFAKKCQKIGRKLYVVDMTTETGKKVVEKYNRIAKPYDAVIIKSGAPLYLDIKNDPNLPAEVIKGFADEDAENYKK</sequence>
<organism evidence="2 3">
    <name type="scientific">Xylocopilactobacillus apicola</name>
    <dbReference type="NCBI Taxonomy" id="2932184"/>
    <lineage>
        <taxon>Bacteria</taxon>
        <taxon>Bacillati</taxon>
        <taxon>Bacillota</taxon>
        <taxon>Bacilli</taxon>
        <taxon>Lactobacillales</taxon>
        <taxon>Lactobacillaceae</taxon>
        <taxon>Xylocopilactobacillus</taxon>
    </lineage>
</organism>
<dbReference type="InterPro" id="IPR036249">
    <property type="entry name" value="Thioredoxin-like_sf"/>
</dbReference>
<dbReference type="SUPFAM" id="SSF52833">
    <property type="entry name" value="Thioredoxin-like"/>
    <property type="match status" value="1"/>
</dbReference>
<dbReference type="Proteomes" id="UP001321861">
    <property type="component" value="Chromosome"/>
</dbReference>
<evidence type="ECO:0000256" key="1">
    <source>
        <dbReference type="SAM" id="MobiDB-lite"/>
    </source>
</evidence>
<evidence type="ECO:0000313" key="2">
    <source>
        <dbReference type="EMBL" id="BDR59146.1"/>
    </source>
</evidence>
<dbReference type="KEGG" id="xap:XA3_15870"/>
<accession>A0AAU9DKS2</accession>
<feature type="region of interest" description="Disordered" evidence="1">
    <location>
        <begin position="1"/>
        <end position="44"/>
    </location>
</feature>
<evidence type="ECO:0008006" key="4">
    <source>
        <dbReference type="Google" id="ProtNLM"/>
    </source>
</evidence>
<feature type="compositionally biased region" description="Basic and acidic residues" evidence="1">
    <location>
        <begin position="1"/>
        <end position="10"/>
    </location>
</feature>
<protein>
    <recommendedName>
        <fullName evidence="4">Lipoprotein</fullName>
    </recommendedName>
</protein>
<gene>
    <name evidence="2" type="ORF">XA3_15870</name>
</gene>
<evidence type="ECO:0000313" key="3">
    <source>
        <dbReference type="Proteomes" id="UP001321861"/>
    </source>
</evidence>
<dbReference type="AlphaFoldDB" id="A0AAU9DKS2"/>
<proteinExistence type="predicted"/>
<feature type="compositionally biased region" description="Low complexity" evidence="1">
    <location>
        <begin position="12"/>
        <end position="24"/>
    </location>
</feature>
<feature type="compositionally biased region" description="Basic and acidic residues" evidence="1">
    <location>
        <begin position="25"/>
        <end position="42"/>
    </location>
</feature>